<organism evidence="1 2">
    <name type="scientific">Bodo saltans</name>
    <name type="common">Flagellated protozoan</name>
    <dbReference type="NCBI Taxonomy" id="75058"/>
    <lineage>
        <taxon>Eukaryota</taxon>
        <taxon>Discoba</taxon>
        <taxon>Euglenozoa</taxon>
        <taxon>Kinetoplastea</taxon>
        <taxon>Metakinetoplastina</taxon>
        <taxon>Eubodonida</taxon>
        <taxon>Bodonidae</taxon>
        <taxon>Bodo</taxon>
    </lineage>
</organism>
<dbReference type="EMBL" id="CYKH01002119">
    <property type="protein sequence ID" value="CUG93110.1"/>
    <property type="molecule type" value="Genomic_DNA"/>
</dbReference>
<evidence type="ECO:0000313" key="2">
    <source>
        <dbReference type="Proteomes" id="UP000051952"/>
    </source>
</evidence>
<reference evidence="2" key="1">
    <citation type="submission" date="2015-09" db="EMBL/GenBank/DDBJ databases">
        <authorList>
            <consortium name="Pathogen Informatics"/>
        </authorList>
    </citation>
    <scope>NUCLEOTIDE SEQUENCE [LARGE SCALE GENOMIC DNA]</scope>
    <source>
        <strain evidence="2">Lake Konstanz</strain>
    </source>
</reference>
<dbReference type="AlphaFoldDB" id="A0A0S4JT00"/>
<evidence type="ECO:0000313" key="1">
    <source>
        <dbReference type="EMBL" id="CUG93110.1"/>
    </source>
</evidence>
<name>A0A0S4JT00_BODSA</name>
<keyword evidence="2" id="KW-1185">Reference proteome</keyword>
<dbReference type="VEuPathDB" id="TriTrypDB:BSAL_40805"/>
<sequence>MSLDVNGNTIFQFCGWSGALHHSHQLTPFLRMWSCPQSFLHAESMSSLAQYIAKQLDDVTEAHVITQVSYVGCHSPTSLNEVGCVAFGNTVLFVSNGYVYAAQGTEALKSKSLLVPLESLDSACSLVALDTTMDIGRIAGALEDSRDCSVKEIVDGRVIVRLAPDGCCCIPTPRGLLYCRVRQARQQQGASSSQPIVVPSALIPTVCTLGDDSSAPFMLADWRTIPSVMPSVADAPPSPALLLFAQQQTTVDVTPPFVAVAVNVRNDATCGSAVQWMSRLDQAENVPLRQVLDAVLEDTDLEKSWRLDNRVEAATHQHAHDDVAKTSRCGCFGAFSIPSA</sequence>
<proteinExistence type="predicted"/>
<dbReference type="Proteomes" id="UP000051952">
    <property type="component" value="Unassembled WGS sequence"/>
</dbReference>
<gene>
    <name evidence="1" type="ORF">BSAL_40805</name>
</gene>
<accession>A0A0S4JT00</accession>
<protein>
    <submittedName>
        <fullName evidence="1">Uncharacterized protein</fullName>
    </submittedName>
</protein>